<dbReference type="STRING" id="1802436.A2370_03145"/>
<dbReference type="SUPFAM" id="SSF51569">
    <property type="entry name" value="Aldolase"/>
    <property type="match status" value="1"/>
</dbReference>
<protein>
    <recommendedName>
        <fullName evidence="1">PseI/NeuA/B-like domain-containing protein</fullName>
    </recommendedName>
</protein>
<dbReference type="InterPro" id="IPR013132">
    <property type="entry name" value="PseI/NeuA/B-like_N"/>
</dbReference>
<comment type="caution">
    <text evidence="2">The sequence shown here is derived from an EMBL/GenBank/DDBJ whole genome shotgun (WGS) entry which is preliminary data.</text>
</comment>
<evidence type="ECO:0000313" key="2">
    <source>
        <dbReference type="EMBL" id="OHA59156.1"/>
    </source>
</evidence>
<proteinExistence type="predicted"/>
<evidence type="ECO:0000259" key="1">
    <source>
        <dbReference type="Pfam" id="PF03102"/>
    </source>
</evidence>
<dbReference type="GO" id="GO:0016051">
    <property type="term" value="P:carbohydrate biosynthetic process"/>
    <property type="evidence" value="ECO:0007669"/>
    <property type="project" value="InterPro"/>
</dbReference>
<dbReference type="GO" id="GO:0047444">
    <property type="term" value="F:N-acylneuraminate-9-phosphate synthase activity"/>
    <property type="evidence" value="ECO:0007669"/>
    <property type="project" value="TreeGrafter"/>
</dbReference>
<gene>
    <name evidence="2" type="ORF">A2370_03145</name>
</gene>
<dbReference type="Proteomes" id="UP000176222">
    <property type="component" value="Unassembled WGS sequence"/>
</dbReference>
<dbReference type="InterPro" id="IPR051690">
    <property type="entry name" value="PseI-like"/>
</dbReference>
<feature type="domain" description="PseI/NeuA/B-like" evidence="1">
    <location>
        <begin position="97"/>
        <end position="303"/>
    </location>
</feature>
<dbReference type="PANTHER" id="PTHR42966:SF3">
    <property type="entry name" value="BLR5971 PROTEIN"/>
    <property type="match status" value="1"/>
</dbReference>
<dbReference type="EMBL" id="MHTH01000005">
    <property type="protein sequence ID" value="OHA59156.1"/>
    <property type="molecule type" value="Genomic_DNA"/>
</dbReference>
<dbReference type="Pfam" id="PF03102">
    <property type="entry name" value="NeuB"/>
    <property type="match status" value="1"/>
</dbReference>
<dbReference type="AlphaFoldDB" id="A0A1G2QF07"/>
<reference evidence="2 3" key="1">
    <citation type="journal article" date="2016" name="Nat. Commun.">
        <title>Thousands of microbial genomes shed light on interconnected biogeochemical processes in an aquifer system.</title>
        <authorList>
            <person name="Anantharaman K."/>
            <person name="Brown C.T."/>
            <person name="Hug L.A."/>
            <person name="Sharon I."/>
            <person name="Castelle C.J."/>
            <person name="Probst A.J."/>
            <person name="Thomas B.C."/>
            <person name="Singh A."/>
            <person name="Wilkins M.J."/>
            <person name="Karaoz U."/>
            <person name="Brodie E.L."/>
            <person name="Williams K.H."/>
            <person name="Hubbard S.S."/>
            <person name="Banfield J.F."/>
        </authorList>
    </citation>
    <scope>NUCLEOTIDE SEQUENCE [LARGE SCALE GENOMIC DNA]</scope>
</reference>
<dbReference type="PANTHER" id="PTHR42966">
    <property type="entry name" value="N-ACETYLNEURAMINATE SYNTHASE"/>
    <property type="match status" value="1"/>
</dbReference>
<name>A0A1G2QF07_9BACT</name>
<organism evidence="2 3">
    <name type="scientific">Candidatus Vogelbacteria bacterium RIFOXYB1_FULL_42_16</name>
    <dbReference type="NCBI Taxonomy" id="1802436"/>
    <lineage>
        <taxon>Bacteria</taxon>
        <taxon>Candidatus Vogeliibacteriota</taxon>
    </lineage>
</organism>
<sequence>MVTINGRRVGQGYPVFFIAEIGINHNGSLPMALEMVEKAVSIGVEAVKFQKRDIATVFSPAELDKERDFDRSIIDNARERTMVEGKPRFVLPEKNWQRLDAGGPTTNGDLKYALEFTEKDYDLINRQCLKLGVSWSASAWDGLSAHFINGFEDVAWLKVASACLTNRDLLLRVKAKGKPIFMSTGGSTLEQVGRAVEVLGPDNLVLLHCVSEYPPRDEDSNLMVMETLKRIYPQVPIGYSSHSRDIFPPLVATMLGACAVEVHLTLDRNLPGSDHQASLEPSELAELVRQVRRFETLRGDGVKRVLPGECATMAKLRRVDDL</sequence>
<accession>A0A1G2QF07</accession>
<dbReference type="InterPro" id="IPR013785">
    <property type="entry name" value="Aldolase_TIM"/>
</dbReference>
<dbReference type="Gene3D" id="3.20.20.70">
    <property type="entry name" value="Aldolase class I"/>
    <property type="match status" value="1"/>
</dbReference>
<evidence type="ECO:0000313" key="3">
    <source>
        <dbReference type="Proteomes" id="UP000176222"/>
    </source>
</evidence>